<evidence type="ECO:0000313" key="3">
    <source>
        <dbReference type="Proteomes" id="UP000253307"/>
    </source>
</evidence>
<keyword evidence="1" id="KW-1133">Transmembrane helix</keyword>
<accession>A0A368C077</accession>
<reference evidence="2 3" key="1">
    <citation type="journal article" date="2018" name="Microbiome">
        <title>Fine metagenomic profile of the Mediterranean stratified and mixed water columns revealed by assembly and recruitment.</title>
        <authorList>
            <person name="Haro-Moreno J.M."/>
            <person name="Lopez-Perez M."/>
            <person name="De La Torre J.R."/>
            <person name="Picazo A."/>
            <person name="Camacho A."/>
            <person name="Rodriguez-Valera F."/>
        </authorList>
    </citation>
    <scope>NUCLEOTIDE SEQUENCE [LARGE SCALE GENOMIC DNA]</scope>
    <source>
        <strain evidence="2">MED-G82</strain>
    </source>
</reference>
<keyword evidence="1" id="KW-0812">Transmembrane</keyword>
<sequence>MKFQHLVLLCLVVPLFGQVKISSPDVSINNDGEAIIKIDFSASKTFEENELIFSTYKTSNPFDLTSIKFSLLENFENKQRLTIALKDSYLNDYFSFRLSFGESFKKDIFIFLPSDARRIISQRKQQTSFTLPAKKIVGEPEIFEPKDNNEPVLMAEDIDIEEMDLDLDDKNEITPITKSTVYAEEIDTIWSVSRSLASSYDASIYQIMWALFISNPDAFIDGNIHKVRSDLDLNIPSANEIESVDSESAKESINFMDPNIQKNDSKLILTSPEDSINYAENEPIIEDESEATESYIDPLLDEVTEPIPQATSKATPEKIVDANTSIVNLNSSSDSNRQMSSSTDRSSMSLIIISLLSFAFGVTIAYFLISRGKKTIKNDNDETDIQDSNLDTELSIENDDEMQQLDLARAYIEMGAFEDANKILDELQEASSSKRILDDIKVLQSKFEL</sequence>
<name>A0A368C077_9GAMM</name>
<evidence type="ECO:0000313" key="2">
    <source>
        <dbReference type="EMBL" id="RCL42881.1"/>
    </source>
</evidence>
<evidence type="ECO:0008006" key="4">
    <source>
        <dbReference type="Google" id="ProtNLM"/>
    </source>
</evidence>
<dbReference type="Proteomes" id="UP000253307">
    <property type="component" value="Unassembled WGS sequence"/>
</dbReference>
<proteinExistence type="predicted"/>
<gene>
    <name evidence="2" type="ORF">DBW96_00300</name>
</gene>
<keyword evidence="1" id="KW-0472">Membrane</keyword>
<comment type="caution">
    <text evidence="2">The sequence shown here is derived from an EMBL/GenBank/DDBJ whole genome shotgun (WGS) entry which is preliminary data.</text>
</comment>
<protein>
    <recommendedName>
        <fullName evidence="4">LysM domain-containing protein</fullName>
    </recommendedName>
</protein>
<dbReference type="InterPro" id="IPR020012">
    <property type="entry name" value="LysM_FimV"/>
</dbReference>
<dbReference type="Gene3D" id="1.20.58.2200">
    <property type="match status" value="1"/>
</dbReference>
<dbReference type="NCBIfam" id="TIGR03505">
    <property type="entry name" value="FimV_core"/>
    <property type="match status" value="1"/>
</dbReference>
<dbReference type="AlphaFoldDB" id="A0A368C077"/>
<dbReference type="EMBL" id="QOPE01000001">
    <property type="protein sequence ID" value="RCL42881.1"/>
    <property type="molecule type" value="Genomic_DNA"/>
</dbReference>
<evidence type="ECO:0000256" key="1">
    <source>
        <dbReference type="SAM" id="Phobius"/>
    </source>
</evidence>
<organism evidence="2 3">
    <name type="scientific">SAR86 cluster bacterium</name>
    <dbReference type="NCBI Taxonomy" id="2030880"/>
    <lineage>
        <taxon>Bacteria</taxon>
        <taxon>Pseudomonadati</taxon>
        <taxon>Pseudomonadota</taxon>
        <taxon>Gammaproteobacteria</taxon>
        <taxon>SAR86 cluster</taxon>
    </lineage>
</organism>
<dbReference type="InterPro" id="IPR038440">
    <property type="entry name" value="FimV_C_sf"/>
</dbReference>
<feature type="transmembrane region" description="Helical" evidence="1">
    <location>
        <begin position="348"/>
        <end position="369"/>
    </location>
</feature>